<reference evidence="11 12" key="1">
    <citation type="submission" date="2013-12" db="EMBL/GenBank/DDBJ databases">
        <authorList>
            <person name="Cubeta M."/>
            <person name="Pakala S."/>
            <person name="Fedorova N."/>
            <person name="Thomas E."/>
            <person name="Dean R."/>
            <person name="Jabaji S."/>
            <person name="Neate S."/>
            <person name="Toda T."/>
            <person name="Tavantzis S."/>
            <person name="Vilgalys R."/>
            <person name="Bharathan N."/>
            <person name="Pakala S."/>
            <person name="Losada L.S."/>
            <person name="Zafar N."/>
            <person name="Nierman W."/>
        </authorList>
    </citation>
    <scope>NUCLEOTIDE SEQUENCE [LARGE SCALE GENOMIC DNA]</scope>
    <source>
        <strain evidence="11 12">123E</strain>
    </source>
</reference>
<dbReference type="STRING" id="1423351.A0A074RYR5"/>
<comment type="function">
    <text evidence="9">Catalyzes the conversion of hemimercaptal, formed from methylglyoxal and glutathione, to S-lactoylglutathione.</text>
</comment>
<gene>
    <name evidence="11" type="ORF">V565_079730</name>
</gene>
<dbReference type="NCBIfam" id="TIGR00068">
    <property type="entry name" value="glyox_I"/>
    <property type="match status" value="1"/>
</dbReference>
<dbReference type="InterPro" id="IPR004361">
    <property type="entry name" value="Glyoxalase_1"/>
</dbReference>
<dbReference type="Pfam" id="PF00903">
    <property type="entry name" value="Glyoxalase"/>
    <property type="match status" value="1"/>
</dbReference>
<dbReference type="InterPro" id="IPR037523">
    <property type="entry name" value="VOC_core"/>
</dbReference>
<keyword evidence="6 9" id="KW-0456">Lyase</keyword>
<keyword evidence="5 8" id="KW-0862">Zinc</keyword>
<comment type="catalytic activity">
    <reaction evidence="9">
        <text>(R)-S-lactoylglutathione = methylglyoxal + glutathione</text>
        <dbReference type="Rhea" id="RHEA:19069"/>
        <dbReference type="ChEBI" id="CHEBI:17158"/>
        <dbReference type="ChEBI" id="CHEBI:57474"/>
        <dbReference type="ChEBI" id="CHEBI:57925"/>
        <dbReference type="EC" id="4.4.1.5"/>
    </reaction>
</comment>
<dbReference type="InterPro" id="IPR029068">
    <property type="entry name" value="Glyas_Bleomycin-R_OHBP_Dase"/>
</dbReference>
<protein>
    <recommendedName>
        <fullName evidence="3 9">Lactoylglutathione lyase</fullName>
        <ecNumber evidence="3 9">4.4.1.5</ecNumber>
    </recommendedName>
    <alternativeName>
        <fullName evidence="9">Glyoxalase I</fullName>
    </alternativeName>
</protein>
<dbReference type="GO" id="GO:0046872">
    <property type="term" value="F:metal ion binding"/>
    <property type="evidence" value="ECO:0007669"/>
    <property type="project" value="UniProtKB-UniRule"/>
</dbReference>
<dbReference type="EMBL" id="AZST01000252">
    <property type="protein sequence ID" value="KEP50455.1"/>
    <property type="molecule type" value="Genomic_DNA"/>
</dbReference>
<dbReference type="OrthoDB" id="16820at2759"/>
<dbReference type="Gene3D" id="3.10.180.10">
    <property type="entry name" value="2,3-Dihydroxybiphenyl 1,2-Dioxygenase, domain 1"/>
    <property type="match status" value="1"/>
</dbReference>
<evidence type="ECO:0000256" key="4">
    <source>
        <dbReference type="ARBA" id="ARBA00022723"/>
    </source>
</evidence>
<dbReference type="PROSITE" id="PS00934">
    <property type="entry name" value="GLYOXALASE_I_1"/>
    <property type="match status" value="1"/>
</dbReference>
<evidence type="ECO:0000256" key="6">
    <source>
        <dbReference type="ARBA" id="ARBA00023239"/>
    </source>
</evidence>
<evidence type="ECO:0000256" key="9">
    <source>
        <dbReference type="RuleBase" id="RU361179"/>
    </source>
</evidence>
<comment type="cofactor">
    <cofactor evidence="8">
        <name>Zn(2+)</name>
        <dbReference type="ChEBI" id="CHEBI:29105"/>
    </cofactor>
    <text evidence="8">Binds 1 zinc ion per subunit. In the homodimer, two zinc ions are bound between subunits.</text>
</comment>
<dbReference type="PROSITE" id="PS00935">
    <property type="entry name" value="GLYOXALASE_I_2"/>
    <property type="match status" value="1"/>
</dbReference>
<dbReference type="UniPathway" id="UPA00619">
    <property type="reaction ID" value="UER00675"/>
</dbReference>
<evidence type="ECO:0000256" key="8">
    <source>
        <dbReference type="PIRSR" id="PIRSR604361-3"/>
    </source>
</evidence>
<feature type="active site" description="Proton donor/acceptor" evidence="7">
    <location>
        <position position="151"/>
    </location>
</feature>
<dbReference type="PANTHER" id="PTHR10374">
    <property type="entry name" value="LACTOYLGLUTATHIONE LYASE GLYOXALASE I"/>
    <property type="match status" value="1"/>
</dbReference>
<evidence type="ECO:0000313" key="12">
    <source>
        <dbReference type="Proteomes" id="UP000027456"/>
    </source>
</evidence>
<evidence type="ECO:0000313" key="11">
    <source>
        <dbReference type="EMBL" id="KEP50455.1"/>
    </source>
</evidence>
<dbReference type="GO" id="GO:0004462">
    <property type="term" value="F:lactoylglutathione lyase activity"/>
    <property type="evidence" value="ECO:0007669"/>
    <property type="project" value="UniProtKB-UniRule"/>
</dbReference>
<dbReference type="EC" id="4.4.1.5" evidence="3 9"/>
<sequence length="161" mass="18149">MARSAETSSFKFNHTMIRVKDPQVSLKFYQDVLGMELVSKSEFSDFTLYFLAYDHSDGKATAEEKTNERFSREGILELTHNHGTENDADFSYASGNSDPGKGFGHIAISVNDVEQACERFEKLGVSFKKRPSDGKMRHIAFILDPDGYWIEIVPSNLNIPS</sequence>
<evidence type="ECO:0000256" key="7">
    <source>
        <dbReference type="PIRSR" id="PIRSR604361-1"/>
    </source>
</evidence>
<proteinExistence type="inferred from homology"/>
<evidence type="ECO:0000259" key="10">
    <source>
        <dbReference type="PROSITE" id="PS51819"/>
    </source>
</evidence>
<evidence type="ECO:0000256" key="3">
    <source>
        <dbReference type="ARBA" id="ARBA00012081"/>
    </source>
</evidence>
<feature type="binding site" evidence="8">
    <location>
        <position position="151"/>
    </location>
    <ligand>
        <name>Zn(2+)</name>
        <dbReference type="ChEBI" id="CHEBI:29105"/>
        <note>ligand shared between dimeric partners</note>
    </ligand>
</feature>
<dbReference type="HOGENOM" id="CLU_046006_1_1_1"/>
<name>A0A074RYR5_9AGAM</name>
<dbReference type="PANTHER" id="PTHR10374:SF30">
    <property type="entry name" value="LACTOYLGLUTATHIONE LYASE"/>
    <property type="match status" value="1"/>
</dbReference>
<dbReference type="CDD" id="cd07233">
    <property type="entry name" value="GlxI_Zn"/>
    <property type="match status" value="1"/>
</dbReference>
<evidence type="ECO:0000256" key="2">
    <source>
        <dbReference type="ARBA" id="ARBA00010363"/>
    </source>
</evidence>
<comment type="caution">
    <text evidence="11">The sequence shown here is derived from an EMBL/GenBank/DDBJ whole genome shotgun (WGS) entry which is preliminary data.</text>
</comment>
<keyword evidence="12" id="KW-1185">Reference proteome</keyword>
<accession>A0A074RYR5</accession>
<dbReference type="Proteomes" id="UP000027456">
    <property type="component" value="Unassembled WGS sequence"/>
</dbReference>
<organism evidence="11 12">
    <name type="scientific">Rhizoctonia solani 123E</name>
    <dbReference type="NCBI Taxonomy" id="1423351"/>
    <lineage>
        <taxon>Eukaryota</taxon>
        <taxon>Fungi</taxon>
        <taxon>Dikarya</taxon>
        <taxon>Basidiomycota</taxon>
        <taxon>Agaricomycotina</taxon>
        <taxon>Agaricomycetes</taxon>
        <taxon>Cantharellales</taxon>
        <taxon>Ceratobasidiaceae</taxon>
        <taxon>Rhizoctonia</taxon>
    </lineage>
</organism>
<dbReference type="PROSITE" id="PS51819">
    <property type="entry name" value="VOC"/>
    <property type="match status" value="1"/>
</dbReference>
<dbReference type="InterPro" id="IPR018146">
    <property type="entry name" value="Glyoxalase_1_CS"/>
</dbReference>
<evidence type="ECO:0000256" key="5">
    <source>
        <dbReference type="ARBA" id="ARBA00022833"/>
    </source>
</evidence>
<feature type="binding site" evidence="8">
    <location>
        <position position="77"/>
    </location>
    <ligand>
        <name>Zn(2+)</name>
        <dbReference type="ChEBI" id="CHEBI:29105"/>
        <note>ligand shared between dimeric partners</note>
    </ligand>
</feature>
<feature type="binding site" evidence="8">
    <location>
        <position position="105"/>
    </location>
    <ligand>
        <name>Zn(2+)</name>
        <dbReference type="ChEBI" id="CHEBI:29105"/>
        <note>ligand shared between dimeric partners</note>
    </ligand>
</feature>
<evidence type="ECO:0000256" key="1">
    <source>
        <dbReference type="ARBA" id="ARBA00005008"/>
    </source>
</evidence>
<feature type="domain" description="VOC" evidence="10">
    <location>
        <begin position="11"/>
        <end position="155"/>
    </location>
</feature>
<keyword evidence="4 8" id="KW-0479">Metal-binding</keyword>
<dbReference type="SUPFAM" id="SSF54593">
    <property type="entry name" value="Glyoxalase/Bleomycin resistance protein/Dihydroxybiphenyl dioxygenase"/>
    <property type="match status" value="1"/>
</dbReference>
<comment type="similarity">
    <text evidence="2 9">Belongs to the glyoxalase I family.</text>
</comment>
<dbReference type="InterPro" id="IPR004360">
    <property type="entry name" value="Glyas_Fos-R_dOase_dom"/>
</dbReference>
<dbReference type="AlphaFoldDB" id="A0A074RYR5"/>
<comment type="pathway">
    <text evidence="1 9">Secondary metabolite metabolism; methylglyoxal degradation; (R)-lactate from methylglyoxal: step 1/2.</text>
</comment>